<sequence length="930" mass="104621">MDHCPLPPGKGHIKVRNFTVTPYTADSKGFLGYPARRGWSSDDLNSRDFQQLRPVAEVRDFFQGWLFFGCVIEFLAICGISAQHGDFLTPDGQSVTTKRLTQMLQEWKQIARKRQVVDSMRIPTTIQAALILGTVRDFLDDYCLPRGGGQGLQADMRARLVAKSPLPQRVWMSIIALGHALTSAMISGCDIRRTGSRWGGSMVLEQRMLAKRWCPQDVHRMLSDYGGTVYEQYYLAKMTNAEITGSQDDRDRAISHEECTEFECRGRNIDQKTYRQFHARSCDGECGGFRSADLEKLTTIIKAGDIPVFKWNLETKKLELEAAKVNGKKVGEPPFMAISHIWSDGLGNQDDNAIYVCQLEALQHSVETAGQNHKMPVRNPSHFWIDTLCVPVQKENKDLRKKCIRDMWRIYESSCSVLVLCSLRKTAATAKGPERRIAEHLNNWDRRLWTYQECIMARKRLIQYADKTVDHVSIEADFYRDKLWAPWSVADPLAPLASKIAARSTSKKSDEMLCLATIMRLDIEPFLNAETLLKKEKGLGEKEEVSDVELADRRTEIFWQTIRECQWGVLFNSHRRLTIEGLRWAPATFLGCPSGGFVKQVDQGYCRLDDEGRGLSFTAPAIVIETPSTWSATSSALIIEVSDPAVGRVCVEVTLRDLSFPSQTFTWSPATKYAILLEKPLSLHVASTAGGPMAKLPRTRPELETWLEETFQPGRVNKLAIDAIVTTVRNPTIGGGSQIRHECIAVAKIVDSPVLDKLEEEKYTIWDEPSRHLLASALQMERILSSPDNNTADDEDEDDSSGGSDSDDEDDNDDDGGDDDGIDNDDDNDQWEDDDSDDINNSDSNDDDDDDDDGASHEETNYYDDLESNANSADENESLYLQLDNDALDSGSESADEHPYRVFGEEQSHPIPPARIEGTRSPDDTRWFLL</sequence>
<accession>W9VWH8</accession>
<dbReference type="PANTHER" id="PTHR39596:SF3">
    <property type="entry name" value="HETEROKARYON INCOMPATIBILITY DOMAIN-CONTAINING PROTEIN"/>
    <property type="match status" value="1"/>
</dbReference>
<evidence type="ECO:0000313" key="3">
    <source>
        <dbReference type="EMBL" id="EXJ60023.1"/>
    </source>
</evidence>
<feature type="compositionally biased region" description="Acidic residues" evidence="1">
    <location>
        <begin position="791"/>
        <end position="853"/>
    </location>
</feature>
<dbReference type="InterPro" id="IPR010730">
    <property type="entry name" value="HET"/>
</dbReference>
<evidence type="ECO:0000259" key="2">
    <source>
        <dbReference type="Pfam" id="PF06985"/>
    </source>
</evidence>
<dbReference type="VEuPathDB" id="FungiDB:A1O7_04171"/>
<gene>
    <name evidence="3" type="ORF">A1O7_04171</name>
</gene>
<comment type="caution">
    <text evidence="3">The sequence shown here is derived from an EMBL/GenBank/DDBJ whole genome shotgun (WGS) entry which is preliminary data.</text>
</comment>
<dbReference type="PANTHER" id="PTHR39596">
    <property type="match status" value="1"/>
</dbReference>
<dbReference type="AlphaFoldDB" id="W9VWH8"/>
<feature type="region of interest" description="Disordered" evidence="1">
    <location>
        <begin position="786"/>
        <end position="930"/>
    </location>
</feature>
<dbReference type="Proteomes" id="UP000019473">
    <property type="component" value="Unassembled WGS sequence"/>
</dbReference>
<keyword evidence="4" id="KW-1185">Reference proteome</keyword>
<feature type="compositionally biased region" description="Basic and acidic residues" evidence="1">
    <location>
        <begin position="917"/>
        <end position="930"/>
    </location>
</feature>
<evidence type="ECO:0000256" key="1">
    <source>
        <dbReference type="SAM" id="MobiDB-lite"/>
    </source>
</evidence>
<evidence type="ECO:0000313" key="4">
    <source>
        <dbReference type="Proteomes" id="UP000019473"/>
    </source>
</evidence>
<reference evidence="3 4" key="1">
    <citation type="submission" date="2013-03" db="EMBL/GenBank/DDBJ databases">
        <title>The Genome Sequence of Cladophialophora yegresii CBS 114405.</title>
        <authorList>
            <consortium name="The Broad Institute Genomics Platform"/>
            <person name="Cuomo C."/>
            <person name="de Hoog S."/>
            <person name="Gorbushina A."/>
            <person name="Walker B."/>
            <person name="Young S.K."/>
            <person name="Zeng Q."/>
            <person name="Gargeya S."/>
            <person name="Fitzgerald M."/>
            <person name="Haas B."/>
            <person name="Abouelleil A."/>
            <person name="Allen A.W."/>
            <person name="Alvarado L."/>
            <person name="Arachchi H.M."/>
            <person name="Berlin A.M."/>
            <person name="Chapman S.B."/>
            <person name="Gainer-Dewar J."/>
            <person name="Goldberg J."/>
            <person name="Griggs A."/>
            <person name="Gujja S."/>
            <person name="Hansen M."/>
            <person name="Howarth C."/>
            <person name="Imamovic A."/>
            <person name="Ireland A."/>
            <person name="Larimer J."/>
            <person name="McCowan C."/>
            <person name="Murphy C."/>
            <person name="Pearson M."/>
            <person name="Poon T.W."/>
            <person name="Priest M."/>
            <person name="Roberts A."/>
            <person name="Saif S."/>
            <person name="Shea T."/>
            <person name="Sisk P."/>
            <person name="Sykes S."/>
            <person name="Wortman J."/>
            <person name="Nusbaum C."/>
            <person name="Birren B."/>
        </authorList>
    </citation>
    <scope>NUCLEOTIDE SEQUENCE [LARGE SCALE GENOMIC DNA]</scope>
    <source>
        <strain evidence="3 4">CBS 114405</strain>
    </source>
</reference>
<dbReference type="RefSeq" id="XP_007756376.1">
    <property type="nucleotide sequence ID" value="XM_007758186.1"/>
</dbReference>
<name>W9VWH8_9EURO</name>
<proteinExistence type="predicted"/>
<dbReference type="Pfam" id="PF06985">
    <property type="entry name" value="HET"/>
    <property type="match status" value="1"/>
</dbReference>
<feature type="compositionally biased region" description="Basic and acidic residues" evidence="1">
    <location>
        <begin position="895"/>
        <end position="908"/>
    </location>
</feature>
<protein>
    <recommendedName>
        <fullName evidence="2">Heterokaryon incompatibility domain-containing protein</fullName>
    </recommendedName>
</protein>
<dbReference type="GeneID" id="19178761"/>
<feature type="domain" description="Heterokaryon incompatibility" evidence="2">
    <location>
        <begin position="335"/>
        <end position="428"/>
    </location>
</feature>
<organism evidence="3 4">
    <name type="scientific">Cladophialophora yegresii CBS 114405</name>
    <dbReference type="NCBI Taxonomy" id="1182544"/>
    <lineage>
        <taxon>Eukaryota</taxon>
        <taxon>Fungi</taxon>
        <taxon>Dikarya</taxon>
        <taxon>Ascomycota</taxon>
        <taxon>Pezizomycotina</taxon>
        <taxon>Eurotiomycetes</taxon>
        <taxon>Chaetothyriomycetidae</taxon>
        <taxon>Chaetothyriales</taxon>
        <taxon>Herpotrichiellaceae</taxon>
        <taxon>Cladophialophora</taxon>
    </lineage>
</organism>
<dbReference type="HOGENOM" id="CLU_009388_4_0_1"/>
<dbReference type="eggNOG" id="ENOG502S16F">
    <property type="taxonomic scope" value="Eukaryota"/>
</dbReference>
<dbReference type="OrthoDB" id="2426273at2759"/>
<dbReference type="EMBL" id="AMGW01000003">
    <property type="protein sequence ID" value="EXJ60023.1"/>
    <property type="molecule type" value="Genomic_DNA"/>
</dbReference>
<dbReference type="STRING" id="1182544.W9VWH8"/>